<feature type="transmembrane region" description="Helical" evidence="6">
    <location>
        <begin position="231"/>
        <end position="255"/>
    </location>
</feature>
<feature type="transmembrane region" description="Helical" evidence="6">
    <location>
        <begin position="275"/>
        <end position="300"/>
    </location>
</feature>
<comment type="subcellular location">
    <subcellularLocation>
        <location evidence="1">Cell membrane</location>
        <topology evidence="1">Multi-pass membrane protein</topology>
    </subcellularLocation>
</comment>
<evidence type="ECO:0000313" key="8">
    <source>
        <dbReference type="Proteomes" id="UP000025238"/>
    </source>
</evidence>
<name>A0A023WVW4_STUST</name>
<evidence type="ECO:0000313" key="7">
    <source>
        <dbReference type="EMBL" id="AHY44066.1"/>
    </source>
</evidence>
<feature type="transmembrane region" description="Helical" evidence="6">
    <location>
        <begin position="121"/>
        <end position="146"/>
    </location>
</feature>
<feature type="transmembrane region" description="Helical" evidence="6">
    <location>
        <begin position="77"/>
        <end position="101"/>
    </location>
</feature>
<dbReference type="InterPro" id="IPR022791">
    <property type="entry name" value="L-PG_synthase/AglD"/>
</dbReference>
<dbReference type="PATRIC" id="fig|316.97.peg.3383"/>
<evidence type="ECO:0000256" key="1">
    <source>
        <dbReference type="ARBA" id="ARBA00004651"/>
    </source>
</evidence>
<dbReference type="Pfam" id="PF03706">
    <property type="entry name" value="LPG_synthase_TM"/>
    <property type="match status" value="1"/>
</dbReference>
<feature type="transmembrane region" description="Helical" evidence="6">
    <location>
        <begin position="158"/>
        <end position="181"/>
    </location>
</feature>
<dbReference type="Proteomes" id="UP000025238">
    <property type="component" value="Chromosome"/>
</dbReference>
<protein>
    <submittedName>
        <fullName evidence="7">Membrane protein</fullName>
    </submittedName>
</protein>
<dbReference type="AlphaFoldDB" id="A0A023WVW4"/>
<evidence type="ECO:0000256" key="5">
    <source>
        <dbReference type="ARBA" id="ARBA00023136"/>
    </source>
</evidence>
<reference evidence="7 8" key="1">
    <citation type="submission" date="2014-03" db="EMBL/GenBank/DDBJ databases">
        <title>Complete genome sequence of Pseudomonas stutzeri 19SMN4.</title>
        <authorList>
            <person name="Brunet-Galmes I."/>
            <person name="Nogales B."/>
            <person name="Busquets A."/>
            <person name="Pena A."/>
            <person name="Gomila M."/>
            <person name="Garcia-Valdes E."/>
            <person name="Lalucat J."/>
            <person name="Bennasar A."/>
            <person name="Bosch R."/>
        </authorList>
    </citation>
    <scope>NUCLEOTIDE SEQUENCE [LARGE SCALE GENOMIC DNA]</scope>
    <source>
        <strain evidence="7 8">19SMN4</strain>
    </source>
</reference>
<feature type="transmembrane region" description="Helical" evidence="6">
    <location>
        <begin position="201"/>
        <end position="224"/>
    </location>
</feature>
<evidence type="ECO:0000256" key="6">
    <source>
        <dbReference type="SAM" id="Phobius"/>
    </source>
</evidence>
<dbReference type="OrthoDB" id="145485at2"/>
<dbReference type="EMBL" id="CP007509">
    <property type="protein sequence ID" value="AHY44066.1"/>
    <property type="molecule type" value="Genomic_DNA"/>
</dbReference>
<keyword evidence="5 6" id="KW-0472">Membrane</keyword>
<evidence type="ECO:0000256" key="3">
    <source>
        <dbReference type="ARBA" id="ARBA00022692"/>
    </source>
</evidence>
<feature type="transmembrane region" description="Helical" evidence="6">
    <location>
        <begin position="45"/>
        <end position="65"/>
    </location>
</feature>
<keyword evidence="4 6" id="KW-1133">Transmembrane helix</keyword>
<sequence>MMKRSDVAWTLIGVSAVLLSGYLLYHEVRNISLAELTDSLHAIGAGGWLLAAISTLGAYVALAWYDRIAMAHLGKKISWWFITLCSFTTYALAHNIGASVFSGALVRYRAYRSKGLTPQEIGILIVFCSLTFTLGTLFAGGVVLILKPQLLERIAHGAGWVSIAIGTGLLVLIALYVFGAWRQLPAWRLGKWHIEYPRLPIVARQLLAGPLELLCAAAIIYFALPAENNPGYLTILGVFLASFSLALLSHAPGGLGVLELTFLAALPELPKVDVLAALIVFRGFYLLLPFALAMLIVLAFEHGQWRMRRSDSECR</sequence>
<dbReference type="KEGG" id="pstu:UIB01_16930"/>
<proteinExistence type="predicted"/>
<keyword evidence="3 6" id="KW-0812">Transmembrane</keyword>
<feature type="transmembrane region" description="Helical" evidence="6">
    <location>
        <begin position="7"/>
        <end position="25"/>
    </location>
</feature>
<accession>A0A023WVW4</accession>
<evidence type="ECO:0000256" key="4">
    <source>
        <dbReference type="ARBA" id="ARBA00022989"/>
    </source>
</evidence>
<evidence type="ECO:0000256" key="2">
    <source>
        <dbReference type="ARBA" id="ARBA00022475"/>
    </source>
</evidence>
<organism evidence="7 8">
    <name type="scientific">Stutzerimonas stutzeri</name>
    <name type="common">Pseudomonas stutzeri</name>
    <dbReference type="NCBI Taxonomy" id="316"/>
    <lineage>
        <taxon>Bacteria</taxon>
        <taxon>Pseudomonadati</taxon>
        <taxon>Pseudomonadota</taxon>
        <taxon>Gammaproteobacteria</taxon>
        <taxon>Pseudomonadales</taxon>
        <taxon>Pseudomonadaceae</taxon>
        <taxon>Stutzerimonas</taxon>
    </lineage>
</organism>
<keyword evidence="2" id="KW-1003">Cell membrane</keyword>
<dbReference type="GO" id="GO:0005886">
    <property type="term" value="C:plasma membrane"/>
    <property type="evidence" value="ECO:0007669"/>
    <property type="project" value="UniProtKB-SubCell"/>
</dbReference>
<gene>
    <name evidence="7" type="ORF">UIB01_16930</name>
</gene>